<reference evidence="2" key="1">
    <citation type="submission" date="2021-04" db="EMBL/GenBank/DDBJ databases">
        <authorList>
            <person name="Tunstrom K."/>
        </authorList>
    </citation>
    <scope>NUCLEOTIDE SEQUENCE</scope>
</reference>
<proteinExistence type="predicted"/>
<gene>
    <name evidence="2" type="ORF">PAPOLLO_LOCUS24582</name>
</gene>
<comment type="caution">
    <text evidence="2">The sequence shown here is derived from an EMBL/GenBank/DDBJ whole genome shotgun (WGS) entry which is preliminary data.</text>
</comment>
<dbReference type="EMBL" id="CAJQZP010001479">
    <property type="protein sequence ID" value="CAG5049758.1"/>
    <property type="molecule type" value="Genomic_DNA"/>
</dbReference>
<evidence type="ECO:0000313" key="2">
    <source>
        <dbReference type="EMBL" id="CAG5049758.1"/>
    </source>
</evidence>
<evidence type="ECO:0000313" key="3">
    <source>
        <dbReference type="Proteomes" id="UP000691718"/>
    </source>
</evidence>
<feature type="region of interest" description="Disordered" evidence="1">
    <location>
        <begin position="71"/>
        <end position="94"/>
    </location>
</feature>
<protein>
    <submittedName>
        <fullName evidence="2">(apollo) hypothetical protein</fullName>
    </submittedName>
</protein>
<feature type="compositionally biased region" description="Basic and acidic residues" evidence="1">
    <location>
        <begin position="76"/>
        <end position="94"/>
    </location>
</feature>
<evidence type="ECO:0000256" key="1">
    <source>
        <dbReference type="SAM" id="MobiDB-lite"/>
    </source>
</evidence>
<name>A0A8S3Y508_PARAO</name>
<dbReference type="Proteomes" id="UP000691718">
    <property type="component" value="Unassembled WGS sequence"/>
</dbReference>
<sequence length="110" mass="12353">MEVIEETPELNASIDQVKNNIVIEETVEYMGQNVVHKWNGVVNIRESRAAEKTMQKIAAVQGLGTLAINENISSQSDHKTEKGTDQTKEPNTEITVKDLDKKSTVKLKFR</sequence>
<organism evidence="2 3">
    <name type="scientific">Parnassius apollo</name>
    <name type="common">Apollo butterfly</name>
    <name type="synonym">Papilio apollo</name>
    <dbReference type="NCBI Taxonomy" id="110799"/>
    <lineage>
        <taxon>Eukaryota</taxon>
        <taxon>Metazoa</taxon>
        <taxon>Ecdysozoa</taxon>
        <taxon>Arthropoda</taxon>
        <taxon>Hexapoda</taxon>
        <taxon>Insecta</taxon>
        <taxon>Pterygota</taxon>
        <taxon>Neoptera</taxon>
        <taxon>Endopterygota</taxon>
        <taxon>Lepidoptera</taxon>
        <taxon>Glossata</taxon>
        <taxon>Ditrysia</taxon>
        <taxon>Papilionoidea</taxon>
        <taxon>Papilionidae</taxon>
        <taxon>Parnassiinae</taxon>
        <taxon>Parnassini</taxon>
        <taxon>Parnassius</taxon>
        <taxon>Parnassius</taxon>
    </lineage>
</organism>
<keyword evidence="3" id="KW-1185">Reference proteome</keyword>
<dbReference type="AlphaFoldDB" id="A0A8S3Y508"/>
<accession>A0A8S3Y508</accession>